<dbReference type="HOGENOM" id="CLU_030006_10_0_5"/>
<dbReference type="AlphaFoldDB" id="A0A0E1X2P0"/>
<dbReference type="PANTHER" id="PTHR46211:SF1">
    <property type="entry name" value="GLYCEROPHOSPHODIESTER PHOSPHODIESTERASE, CYTOPLASMIC"/>
    <property type="match status" value="1"/>
</dbReference>
<dbReference type="PANTHER" id="PTHR46211">
    <property type="entry name" value="GLYCEROPHOSPHORYL DIESTER PHOSPHODIESTERASE"/>
    <property type="match status" value="1"/>
</dbReference>
<dbReference type="RefSeq" id="WP_006177435.1">
    <property type="nucleotide sequence ID" value="NZ_EQ999546.1"/>
</dbReference>
<organism evidence="2">
    <name type="scientific">Brucella pinnipedialis M292/94/1</name>
    <dbReference type="NCBI Taxonomy" id="520462"/>
    <lineage>
        <taxon>Bacteria</taxon>
        <taxon>Pseudomonadati</taxon>
        <taxon>Pseudomonadota</taxon>
        <taxon>Alphaproteobacteria</taxon>
        <taxon>Hyphomicrobiales</taxon>
        <taxon>Brucellaceae</taxon>
        <taxon>Brucella/Ochrobactrum group</taxon>
        <taxon>Brucella</taxon>
    </lineage>
</organism>
<gene>
    <name evidence="2" type="ORF">BALG_01408</name>
</gene>
<evidence type="ECO:0000313" key="2">
    <source>
        <dbReference type="EMBL" id="EEZ31288.1"/>
    </source>
</evidence>
<reference evidence="2" key="1">
    <citation type="submission" date="2009-01" db="EMBL/GenBank/DDBJ databases">
        <title>The Genome Sequence of Brucella pinnipedialis M292/94/1.</title>
        <authorList>
            <consortium name="The Broad Institute Genome Sequencing Platform"/>
            <person name="Ward D."/>
            <person name="Young S.K."/>
            <person name="Kodira C.D."/>
            <person name="Zeng Q."/>
            <person name="Koehrsen M."/>
            <person name="Alvarado L."/>
            <person name="Berlin A."/>
            <person name="Borenstein D."/>
            <person name="Chen Z."/>
            <person name="Engels R."/>
            <person name="Freedman E."/>
            <person name="Gellesch M."/>
            <person name="Goldberg J."/>
            <person name="Griggs A."/>
            <person name="Gujja S."/>
            <person name="Heiman D."/>
            <person name="Hepburn T."/>
            <person name="Howarth C."/>
            <person name="Jen D."/>
            <person name="Larson L."/>
            <person name="Lewis B."/>
            <person name="Mehta T."/>
            <person name="Park D."/>
            <person name="Pearson M."/>
            <person name="Roberts A."/>
            <person name="Saif S."/>
            <person name="Shea T."/>
            <person name="Shenoy N."/>
            <person name="Sisk P."/>
            <person name="Stolte C."/>
            <person name="Sykes S."/>
            <person name="Walk T."/>
            <person name="White J."/>
            <person name="Yandava C."/>
            <person name="Whatmore A.M."/>
            <person name="Perrett L.L."/>
            <person name="O'Callaghan D."/>
            <person name="Nusbaum C."/>
            <person name="Galagan J."/>
            <person name="Birren B."/>
        </authorList>
    </citation>
    <scope>NUCLEOTIDE SEQUENCE [LARGE SCALE GENOMIC DNA]</scope>
    <source>
        <strain evidence="2">M292/94/1</strain>
    </source>
</reference>
<dbReference type="InterPro" id="IPR030395">
    <property type="entry name" value="GP_PDE_dom"/>
</dbReference>
<dbReference type="Proteomes" id="UP000004659">
    <property type="component" value="Unassembled WGS sequence"/>
</dbReference>
<sequence length="246" mass="27242">MASSDKSSIAWLKKRPIAHRGLHDQNKTCWENTLSAFDAAAKAGFAIECDAYLTRDGGVVVFHDDDLKRLAGCEGRICELTTDEATALHIGGTADHVPTLRQMLDLVDGRVPLVIELKGIEGRDDGLVAAVAKELSPYKGEAAIMSFDHHLIRRFTADAPGIPGGLTAEGTRMQDFEKHFSMLAHGISFVSYNVHHLPNPFVTFVRERLQIPVISWTVRDREMQKYSDLNVDQITFEGFDPRALIA</sequence>
<dbReference type="EMBL" id="EQ999546">
    <property type="protein sequence ID" value="EEZ31288.1"/>
    <property type="molecule type" value="Genomic_DNA"/>
</dbReference>
<dbReference type="Gene3D" id="3.20.20.190">
    <property type="entry name" value="Phosphatidylinositol (PI) phosphodiesterase"/>
    <property type="match status" value="1"/>
</dbReference>
<dbReference type="Pfam" id="PF03009">
    <property type="entry name" value="GDPD"/>
    <property type="match status" value="1"/>
</dbReference>
<dbReference type="SUPFAM" id="SSF51695">
    <property type="entry name" value="PLC-like phosphodiesterases"/>
    <property type="match status" value="1"/>
</dbReference>
<dbReference type="GO" id="GO:0008081">
    <property type="term" value="F:phosphoric diester hydrolase activity"/>
    <property type="evidence" value="ECO:0007669"/>
    <property type="project" value="InterPro"/>
</dbReference>
<dbReference type="CDD" id="cd08585">
    <property type="entry name" value="GDPD_like_3"/>
    <property type="match status" value="1"/>
</dbReference>
<name>A0A0E1X2P0_9HYPH</name>
<dbReference type="PROSITE" id="PS51704">
    <property type="entry name" value="GP_PDE"/>
    <property type="match status" value="1"/>
</dbReference>
<proteinExistence type="predicted"/>
<dbReference type="InterPro" id="IPR017946">
    <property type="entry name" value="PLC-like_Pdiesterase_TIM-brl"/>
</dbReference>
<feature type="domain" description="GP-PDE" evidence="1">
    <location>
        <begin position="14"/>
        <end position="246"/>
    </location>
</feature>
<protein>
    <submittedName>
        <fullName evidence="2">Glycerophosphoryl diester phosphodiesterase</fullName>
    </submittedName>
</protein>
<dbReference type="GO" id="GO:0006629">
    <property type="term" value="P:lipid metabolic process"/>
    <property type="evidence" value="ECO:0007669"/>
    <property type="project" value="InterPro"/>
</dbReference>
<evidence type="ECO:0000259" key="1">
    <source>
        <dbReference type="PROSITE" id="PS51704"/>
    </source>
</evidence>
<accession>A0A0E1X2P0</accession>